<keyword evidence="2" id="KW-1185">Reference proteome</keyword>
<keyword evidence="1" id="KW-0812">Transmembrane</keyword>
<sequence length="145" mass="14413">MPRVSAAGRSATNGRALRCGLWSSRSCPQLPPAAPTPAGAADRLAGLQVALGVLFLSLNVLRDCRLHRAEYKRSAELINYCGVGGCVLVTAINLLASGLDPGIASLGGGHVTPDIPGLSAESAALVAPNGTFGAAATAAPGTTAP</sequence>
<keyword evidence="1" id="KW-0472">Membrane</keyword>
<dbReference type="Proteomes" id="UP000504606">
    <property type="component" value="Unplaced"/>
</dbReference>
<protein>
    <submittedName>
        <fullName evidence="3">Uncharacterized protein LOC127748815</fullName>
    </submittedName>
</protein>
<gene>
    <name evidence="3" type="primary">LOC127748815</name>
</gene>
<evidence type="ECO:0000313" key="3">
    <source>
        <dbReference type="RefSeq" id="XP_052119758.1"/>
    </source>
</evidence>
<organism evidence="2 3">
    <name type="scientific">Frankliniella occidentalis</name>
    <name type="common">Western flower thrips</name>
    <name type="synonym">Euthrips occidentalis</name>
    <dbReference type="NCBI Taxonomy" id="133901"/>
    <lineage>
        <taxon>Eukaryota</taxon>
        <taxon>Metazoa</taxon>
        <taxon>Ecdysozoa</taxon>
        <taxon>Arthropoda</taxon>
        <taxon>Hexapoda</taxon>
        <taxon>Insecta</taxon>
        <taxon>Pterygota</taxon>
        <taxon>Neoptera</taxon>
        <taxon>Paraneoptera</taxon>
        <taxon>Thysanoptera</taxon>
        <taxon>Terebrantia</taxon>
        <taxon>Thripoidea</taxon>
        <taxon>Thripidae</taxon>
        <taxon>Frankliniella</taxon>
    </lineage>
</organism>
<feature type="transmembrane region" description="Helical" evidence="1">
    <location>
        <begin position="44"/>
        <end position="61"/>
    </location>
</feature>
<dbReference type="RefSeq" id="XP_052119758.1">
    <property type="nucleotide sequence ID" value="XM_052263798.1"/>
</dbReference>
<keyword evidence="1" id="KW-1133">Transmembrane helix</keyword>
<dbReference type="OrthoDB" id="6114058at2759"/>
<reference evidence="3" key="1">
    <citation type="submission" date="2025-08" db="UniProtKB">
        <authorList>
            <consortium name="RefSeq"/>
        </authorList>
    </citation>
    <scope>IDENTIFICATION</scope>
    <source>
        <tissue evidence="3">Whole organism</tissue>
    </source>
</reference>
<dbReference type="GeneID" id="127748815"/>
<name>A0A9C6U1R2_FRAOC</name>
<dbReference type="KEGG" id="foc:127748815"/>
<evidence type="ECO:0000256" key="1">
    <source>
        <dbReference type="SAM" id="Phobius"/>
    </source>
</evidence>
<evidence type="ECO:0000313" key="2">
    <source>
        <dbReference type="Proteomes" id="UP000504606"/>
    </source>
</evidence>
<accession>A0A9C6U1R2</accession>
<feature type="transmembrane region" description="Helical" evidence="1">
    <location>
        <begin position="77"/>
        <end position="96"/>
    </location>
</feature>
<dbReference type="AlphaFoldDB" id="A0A9C6U1R2"/>
<proteinExistence type="predicted"/>